<dbReference type="OrthoDB" id="10253553at2759"/>
<evidence type="ECO:0000256" key="5">
    <source>
        <dbReference type="ARBA" id="ARBA00023015"/>
    </source>
</evidence>
<dbReference type="InParanoid" id="A0A423VWV6"/>
<gene>
    <name evidence="11" type="ORF">VPNG_08926</name>
</gene>
<dbReference type="PANTHER" id="PTHR21428:SF11">
    <property type="entry name" value="MEDIATOR OF RNA POLYMERASE II TRANSCRIPTION SUBUNIT 7"/>
    <property type="match status" value="1"/>
</dbReference>
<keyword evidence="12" id="KW-1185">Reference proteome</keyword>
<dbReference type="InterPro" id="IPR037212">
    <property type="entry name" value="Med7/Med21-like"/>
</dbReference>
<comment type="subcellular location">
    <subcellularLocation>
        <location evidence="1 10">Nucleus</location>
    </subcellularLocation>
</comment>
<dbReference type="Pfam" id="PF05983">
    <property type="entry name" value="Med7"/>
    <property type="match status" value="1"/>
</dbReference>
<dbReference type="EMBL" id="LKEB01000071">
    <property type="protein sequence ID" value="ROV95484.1"/>
    <property type="molecule type" value="Genomic_DNA"/>
</dbReference>
<dbReference type="GO" id="GO:0006357">
    <property type="term" value="P:regulation of transcription by RNA polymerase II"/>
    <property type="evidence" value="ECO:0007669"/>
    <property type="project" value="InterPro"/>
</dbReference>
<keyword evidence="6 10" id="KW-0010">Activator</keyword>
<evidence type="ECO:0000256" key="9">
    <source>
        <dbReference type="ARBA" id="ARBA00025687"/>
    </source>
</evidence>
<name>A0A423VWV6_9PEZI</name>
<dbReference type="GO" id="GO:0016592">
    <property type="term" value="C:mediator complex"/>
    <property type="evidence" value="ECO:0007669"/>
    <property type="project" value="InterPro"/>
</dbReference>
<keyword evidence="8 10" id="KW-0539">Nucleus</keyword>
<comment type="function">
    <text evidence="9">Component of the Mediator complex, a coactivator involved in the regulated transcription of nearly all RNA polymerase II-dependent genes. Mediator functions as a bridge to convey information from gene-specific regulatory proteins to the basal RNA polymerase II transcription machinery. Mediator is recruited to promoters by direct interactions with regulatory proteins and serves as a scaffold for the assembly of a functional preinitiation complex with RNA polymerase II and the general transcription factors.</text>
</comment>
<dbReference type="Gene3D" id="6.10.140.1520">
    <property type="match status" value="1"/>
</dbReference>
<evidence type="ECO:0000256" key="2">
    <source>
        <dbReference type="ARBA" id="ARBA00009994"/>
    </source>
</evidence>
<dbReference type="GO" id="GO:0003712">
    <property type="term" value="F:transcription coregulator activity"/>
    <property type="evidence" value="ECO:0007669"/>
    <property type="project" value="InterPro"/>
</dbReference>
<accession>A0A423VWV6</accession>
<evidence type="ECO:0000256" key="10">
    <source>
        <dbReference type="RuleBase" id="RU364060"/>
    </source>
</evidence>
<evidence type="ECO:0000313" key="12">
    <source>
        <dbReference type="Proteomes" id="UP000285146"/>
    </source>
</evidence>
<dbReference type="SUPFAM" id="SSF140718">
    <property type="entry name" value="Mediator hinge subcomplex-like"/>
    <property type="match status" value="1"/>
</dbReference>
<dbReference type="InterPro" id="IPR009244">
    <property type="entry name" value="Mediatior_Med7"/>
</dbReference>
<dbReference type="STRING" id="1230097.A0A423VWV6"/>
<comment type="subunit">
    <text evidence="3 10">Component of the Mediator complex.</text>
</comment>
<evidence type="ECO:0000313" key="11">
    <source>
        <dbReference type="EMBL" id="ROV95484.1"/>
    </source>
</evidence>
<evidence type="ECO:0000256" key="4">
    <source>
        <dbReference type="ARBA" id="ARBA00020631"/>
    </source>
</evidence>
<dbReference type="GO" id="GO:0070847">
    <property type="term" value="C:core mediator complex"/>
    <property type="evidence" value="ECO:0007669"/>
    <property type="project" value="TreeGrafter"/>
</dbReference>
<dbReference type="AlphaFoldDB" id="A0A423VWV6"/>
<keyword evidence="7 10" id="KW-0804">Transcription</keyword>
<organism evidence="11 12">
    <name type="scientific">Cytospora leucostoma</name>
    <dbReference type="NCBI Taxonomy" id="1230097"/>
    <lineage>
        <taxon>Eukaryota</taxon>
        <taxon>Fungi</taxon>
        <taxon>Dikarya</taxon>
        <taxon>Ascomycota</taxon>
        <taxon>Pezizomycotina</taxon>
        <taxon>Sordariomycetes</taxon>
        <taxon>Sordariomycetidae</taxon>
        <taxon>Diaporthales</taxon>
        <taxon>Cytosporaceae</taxon>
        <taxon>Cytospora</taxon>
    </lineage>
</organism>
<sequence length="252" mass="27516">MADQALHQAPTISSTFPNPPDFLWRDFTPDKVSRFEELKKTWQEEHPEAASSKAVALIADLPDDLRHLQPPPVPADGAWRLYGDLFTLTDELPTLEAMGVPRLVPSTAQANPSPSDANRDRALNLKRLAKSVLLNFLELVGAASLNPDAILEKAADIQNILINMHHGINEYRPHQARESLIQTMQARLDQIRAETAAVNAVTDKAKRVLEGLGSIEVPVCGGVEGTGGKKVGGEVVYDRGDEEMWDEAAGFA</sequence>
<evidence type="ECO:0000256" key="1">
    <source>
        <dbReference type="ARBA" id="ARBA00004123"/>
    </source>
</evidence>
<comment type="caution">
    <text evidence="11">The sequence shown here is derived from an EMBL/GenBank/DDBJ whole genome shotgun (WGS) entry which is preliminary data.</text>
</comment>
<evidence type="ECO:0000256" key="3">
    <source>
        <dbReference type="ARBA" id="ARBA00011837"/>
    </source>
</evidence>
<dbReference type="FunCoup" id="A0A423VWV6">
    <property type="interactions" value="680"/>
</dbReference>
<dbReference type="Gene3D" id="6.10.140.200">
    <property type="match status" value="1"/>
</dbReference>
<evidence type="ECO:0000256" key="6">
    <source>
        <dbReference type="ARBA" id="ARBA00023159"/>
    </source>
</evidence>
<keyword evidence="5 10" id="KW-0805">Transcription regulation</keyword>
<protein>
    <recommendedName>
        <fullName evidence="4 10">Mediator of RNA polymerase II transcription subunit 7</fullName>
    </recommendedName>
</protein>
<evidence type="ECO:0000256" key="7">
    <source>
        <dbReference type="ARBA" id="ARBA00023163"/>
    </source>
</evidence>
<evidence type="ECO:0000256" key="8">
    <source>
        <dbReference type="ARBA" id="ARBA00023242"/>
    </source>
</evidence>
<dbReference type="PANTHER" id="PTHR21428">
    <property type="entry name" value="MEDIATOR OF RNA POLYMERASE II TRANSCRIPTION SUBUNIT 7"/>
    <property type="match status" value="1"/>
</dbReference>
<reference evidence="11 12" key="1">
    <citation type="submission" date="2015-09" db="EMBL/GenBank/DDBJ databases">
        <title>Host preference determinants of Valsa canker pathogens revealed by comparative genomics.</title>
        <authorList>
            <person name="Yin Z."/>
            <person name="Huang L."/>
        </authorList>
    </citation>
    <scope>NUCLEOTIDE SEQUENCE [LARGE SCALE GENOMIC DNA]</scope>
    <source>
        <strain evidence="11 12">SXYLt</strain>
    </source>
</reference>
<comment type="similarity">
    <text evidence="2 10">Belongs to the Mediator complex subunit 7 family.</text>
</comment>
<dbReference type="Proteomes" id="UP000285146">
    <property type="component" value="Unassembled WGS sequence"/>
</dbReference>
<proteinExistence type="inferred from homology"/>
<dbReference type="InterPro" id="IPR044888">
    <property type="entry name" value="Mediatior_Med7_sf"/>
</dbReference>